<accession>A0A9P6Y733</accession>
<dbReference type="OMA" id="LSHHRIY"/>
<comment type="caution">
    <text evidence="1">The sequence shown here is derived from an EMBL/GenBank/DDBJ whole genome shotgun (WGS) entry which is preliminary data.</text>
</comment>
<organism evidence="1 2">
    <name type="scientific">Rhizopus oryzae</name>
    <name type="common">Mucormycosis agent</name>
    <name type="synonym">Rhizopus arrhizus var. delemar</name>
    <dbReference type="NCBI Taxonomy" id="64495"/>
    <lineage>
        <taxon>Eukaryota</taxon>
        <taxon>Fungi</taxon>
        <taxon>Fungi incertae sedis</taxon>
        <taxon>Mucoromycota</taxon>
        <taxon>Mucoromycotina</taxon>
        <taxon>Mucoromycetes</taxon>
        <taxon>Mucorales</taxon>
        <taxon>Mucorineae</taxon>
        <taxon>Rhizopodaceae</taxon>
        <taxon>Rhizopus</taxon>
    </lineage>
</organism>
<name>A0A9P6Y733_RHIOR</name>
<dbReference type="Proteomes" id="UP000717996">
    <property type="component" value="Unassembled WGS sequence"/>
</dbReference>
<reference evidence="1" key="1">
    <citation type="journal article" date="2020" name="Microb. Genom.">
        <title>Genetic diversity of clinical and environmental Mucorales isolates obtained from an investigation of mucormycosis cases among solid organ transplant recipients.</title>
        <authorList>
            <person name="Nguyen M.H."/>
            <person name="Kaul D."/>
            <person name="Muto C."/>
            <person name="Cheng S.J."/>
            <person name="Richter R.A."/>
            <person name="Bruno V.M."/>
            <person name="Liu G."/>
            <person name="Beyhan S."/>
            <person name="Sundermann A.J."/>
            <person name="Mounaud S."/>
            <person name="Pasculle A.W."/>
            <person name="Nierman W.C."/>
            <person name="Driscoll E."/>
            <person name="Cumbie R."/>
            <person name="Clancy C.J."/>
            <person name="Dupont C.L."/>
        </authorList>
    </citation>
    <scope>NUCLEOTIDE SEQUENCE</scope>
    <source>
        <strain evidence="1">GL16</strain>
    </source>
</reference>
<protein>
    <submittedName>
        <fullName evidence="1">Uncharacterized protein</fullName>
    </submittedName>
</protein>
<dbReference type="EMBL" id="JAANIT010001337">
    <property type="protein sequence ID" value="KAG1540844.1"/>
    <property type="molecule type" value="Genomic_DNA"/>
</dbReference>
<sequence length="169" mass="19314">MVDEQTSTNTRRPDYKTDVFESYEFAYTTTLGEIKANKDVSLADKVTDFHRIAIFCKDAIDNFNLSTTIGFQVVGKTITFFAMSLQYKHLYTFTEIVSLEIPLKKSDLLNLVGRFDELATLSYIHDNLCTPSIRDISHLRIETSQHSYVCDSLDQSKTKKRKISFSLGS</sequence>
<evidence type="ECO:0000313" key="1">
    <source>
        <dbReference type="EMBL" id="KAG1540844.1"/>
    </source>
</evidence>
<proteinExistence type="predicted"/>
<dbReference type="AlphaFoldDB" id="A0A9P6Y733"/>
<evidence type="ECO:0000313" key="2">
    <source>
        <dbReference type="Proteomes" id="UP000717996"/>
    </source>
</evidence>
<gene>
    <name evidence="1" type="ORF">G6F51_008277</name>
</gene>